<accession>A0A3M7S0T4</accession>
<name>A0A3M7S0T4_BRAPC</name>
<proteinExistence type="predicted"/>
<comment type="caution">
    <text evidence="1">The sequence shown here is derived from an EMBL/GenBank/DDBJ whole genome shotgun (WGS) entry which is preliminary data.</text>
</comment>
<sequence>MNIVGESFMRKKKFIKLQRKFCVLKEKLQFVEKREVVPKSQGCPEARPHTTKFFISQLDSNLFTTIQIV</sequence>
<evidence type="ECO:0000313" key="2">
    <source>
        <dbReference type="Proteomes" id="UP000276133"/>
    </source>
</evidence>
<dbReference type="Proteomes" id="UP000276133">
    <property type="component" value="Unassembled WGS sequence"/>
</dbReference>
<organism evidence="1 2">
    <name type="scientific">Brachionus plicatilis</name>
    <name type="common">Marine rotifer</name>
    <name type="synonym">Brachionus muelleri</name>
    <dbReference type="NCBI Taxonomy" id="10195"/>
    <lineage>
        <taxon>Eukaryota</taxon>
        <taxon>Metazoa</taxon>
        <taxon>Spiralia</taxon>
        <taxon>Gnathifera</taxon>
        <taxon>Rotifera</taxon>
        <taxon>Eurotatoria</taxon>
        <taxon>Monogononta</taxon>
        <taxon>Pseudotrocha</taxon>
        <taxon>Ploima</taxon>
        <taxon>Brachionidae</taxon>
        <taxon>Brachionus</taxon>
    </lineage>
</organism>
<protein>
    <submittedName>
        <fullName evidence="1">Uncharacterized protein</fullName>
    </submittedName>
</protein>
<dbReference type="EMBL" id="REGN01002233">
    <property type="protein sequence ID" value="RNA29362.1"/>
    <property type="molecule type" value="Genomic_DNA"/>
</dbReference>
<evidence type="ECO:0000313" key="1">
    <source>
        <dbReference type="EMBL" id="RNA29362.1"/>
    </source>
</evidence>
<gene>
    <name evidence="1" type="ORF">BpHYR1_047943</name>
</gene>
<keyword evidence="2" id="KW-1185">Reference proteome</keyword>
<dbReference type="AlphaFoldDB" id="A0A3M7S0T4"/>
<reference evidence="1 2" key="1">
    <citation type="journal article" date="2018" name="Sci. Rep.">
        <title>Genomic signatures of local adaptation to the degree of environmental predictability in rotifers.</title>
        <authorList>
            <person name="Franch-Gras L."/>
            <person name="Hahn C."/>
            <person name="Garcia-Roger E.M."/>
            <person name="Carmona M.J."/>
            <person name="Serra M."/>
            <person name="Gomez A."/>
        </authorList>
    </citation>
    <scope>NUCLEOTIDE SEQUENCE [LARGE SCALE GENOMIC DNA]</scope>
    <source>
        <strain evidence="1">HYR1</strain>
    </source>
</reference>